<dbReference type="InterPro" id="IPR011044">
    <property type="entry name" value="Quino_amine_DH_bsu"/>
</dbReference>
<accession>A0ABD3V567</accession>
<dbReference type="SUPFAM" id="SSF50969">
    <property type="entry name" value="YVTN repeat-like/Quinoprotein amine dehydrogenase"/>
    <property type="match status" value="1"/>
</dbReference>
<keyword evidence="3" id="KW-1185">Reference proteome</keyword>
<reference evidence="2 3" key="1">
    <citation type="submission" date="2024-11" db="EMBL/GenBank/DDBJ databases">
        <title>Chromosome-level genome assembly of the freshwater bivalve Anodonta woodiana.</title>
        <authorList>
            <person name="Chen X."/>
        </authorList>
    </citation>
    <scope>NUCLEOTIDE SEQUENCE [LARGE SCALE GENOMIC DNA]</scope>
    <source>
        <strain evidence="2">MN2024</strain>
        <tissue evidence="2">Gills</tissue>
    </source>
</reference>
<dbReference type="InterPro" id="IPR011042">
    <property type="entry name" value="6-blade_b-propeller_TolB-like"/>
</dbReference>
<gene>
    <name evidence="2" type="ORF">ACJMK2_015150</name>
</gene>
<dbReference type="AlphaFoldDB" id="A0ABD3V567"/>
<dbReference type="Gene3D" id="2.120.10.30">
    <property type="entry name" value="TolB, C-terminal domain"/>
    <property type="match status" value="1"/>
</dbReference>
<comment type="caution">
    <text evidence="2">The sequence shown here is derived from an EMBL/GenBank/DDBJ whole genome shotgun (WGS) entry which is preliminary data.</text>
</comment>
<evidence type="ECO:0000256" key="1">
    <source>
        <dbReference type="SAM" id="MobiDB-lite"/>
    </source>
</evidence>
<organism evidence="2 3">
    <name type="scientific">Sinanodonta woodiana</name>
    <name type="common">Chinese pond mussel</name>
    <name type="synonym">Anodonta woodiana</name>
    <dbReference type="NCBI Taxonomy" id="1069815"/>
    <lineage>
        <taxon>Eukaryota</taxon>
        <taxon>Metazoa</taxon>
        <taxon>Spiralia</taxon>
        <taxon>Lophotrochozoa</taxon>
        <taxon>Mollusca</taxon>
        <taxon>Bivalvia</taxon>
        <taxon>Autobranchia</taxon>
        <taxon>Heteroconchia</taxon>
        <taxon>Palaeoheterodonta</taxon>
        <taxon>Unionida</taxon>
        <taxon>Unionoidea</taxon>
        <taxon>Unionidae</taxon>
        <taxon>Unioninae</taxon>
        <taxon>Sinanodonta</taxon>
    </lineage>
</organism>
<feature type="compositionally biased region" description="Polar residues" evidence="1">
    <location>
        <begin position="311"/>
        <end position="320"/>
    </location>
</feature>
<proteinExistence type="predicted"/>
<feature type="region of interest" description="Disordered" evidence="1">
    <location>
        <begin position="311"/>
        <end position="370"/>
    </location>
</feature>
<evidence type="ECO:0000313" key="2">
    <source>
        <dbReference type="EMBL" id="KAL3855953.1"/>
    </source>
</evidence>
<dbReference type="Proteomes" id="UP001634394">
    <property type="component" value="Unassembled WGS sequence"/>
</dbReference>
<name>A0ABD3V567_SINWO</name>
<feature type="compositionally biased region" description="Basic and acidic residues" evidence="1">
    <location>
        <begin position="329"/>
        <end position="355"/>
    </location>
</feature>
<protein>
    <submittedName>
        <fullName evidence="2">Uncharacterized protein</fullName>
    </submittedName>
</protein>
<sequence>MATGGEEHVANSLVKDRTIALTDPAERPTYISIVTYQDKVIVLDETFNIKIFRGNDGQLLNILPIAPPVAICLMDSMTICVLSFFGLMSIQYDMSFRPYLEGFELRCAFDIYYSVVRVNDNIVVVGGLNTDLCWCIVSRDDGNVDTNRTFYSICKMTRESRCSVTTKGTIIYISCLSNRLDTGVYCFDILKPSKVIDKYKDTDRLQLPTSIVINEEGHIFVGNGGNESCIHQITADCKLVTIFTQWVPRSLRAMFWDNGQLYVTHDRSCDITVFRHVNKAVISHKASDVLVSNEGNQSGIGESAIQISQGNVDNGQSSVESEMPPSGKSPEDHEDEKQENHTDSEVPKSDEEKQPVIEGTSTQIGQEIPIEQSVEENLKHAGMKMSTEERDLFIKFQNEIGTDIYFSKGPHRLTDGQASIKATNIFIEQSRPDMKDKWLEFKSQGKIASELIEAIYAKERNQELHEHKDYFLNTMEKLEMIVKARAFNENGVKVSQ</sequence>
<dbReference type="EMBL" id="JBJQND010000014">
    <property type="protein sequence ID" value="KAL3855953.1"/>
    <property type="molecule type" value="Genomic_DNA"/>
</dbReference>
<evidence type="ECO:0000313" key="3">
    <source>
        <dbReference type="Proteomes" id="UP001634394"/>
    </source>
</evidence>